<evidence type="ECO:0000256" key="4">
    <source>
        <dbReference type="ARBA" id="ARBA00023049"/>
    </source>
</evidence>
<dbReference type="OrthoDB" id="346993at2759"/>
<dbReference type="InterPro" id="IPR003960">
    <property type="entry name" value="ATPase_AAA_CS"/>
</dbReference>
<dbReference type="GO" id="GO:0046872">
    <property type="term" value="F:metal ion binding"/>
    <property type="evidence" value="ECO:0007669"/>
    <property type="project" value="UniProtKB-KW"/>
</dbReference>
<keyword evidence="2" id="KW-0479">Metal-binding</keyword>
<reference evidence="9" key="1">
    <citation type="submission" date="2013-10" db="EMBL/GenBank/DDBJ databases">
        <title>Genomic analysis of the causative agents of coccidiosis in chickens.</title>
        <authorList>
            <person name="Reid A.J."/>
            <person name="Blake D."/>
            <person name="Billington K."/>
            <person name="Browne H."/>
            <person name="Dunn M."/>
            <person name="Hung S."/>
            <person name="Kawahara F."/>
            <person name="Miranda-Saavedra D."/>
            <person name="Mourier T."/>
            <person name="Nagra H."/>
            <person name="Otto T.D."/>
            <person name="Rawlings N."/>
            <person name="Sanchez A."/>
            <person name="Sanders M."/>
            <person name="Subramaniam C."/>
            <person name="Tay Y."/>
            <person name="Dear P."/>
            <person name="Doerig C."/>
            <person name="Gruber A."/>
            <person name="Parkinson J."/>
            <person name="Shirley M."/>
            <person name="Wan K.L."/>
            <person name="Berriman M."/>
            <person name="Tomley F."/>
            <person name="Pain A."/>
        </authorList>
    </citation>
    <scope>NUCLEOTIDE SEQUENCE [LARGE SCALE GENOMIC DNA]</scope>
    <source>
        <strain evidence="9">Houghton</strain>
    </source>
</reference>
<dbReference type="AlphaFoldDB" id="U6LI32"/>
<dbReference type="Pfam" id="PF17862">
    <property type="entry name" value="AAA_lid_3"/>
    <property type="match status" value="1"/>
</dbReference>
<proteinExistence type="inferred from homology"/>
<evidence type="ECO:0000256" key="7">
    <source>
        <dbReference type="SAM" id="Phobius"/>
    </source>
</evidence>
<keyword evidence="7" id="KW-0812">Transmembrane</keyword>
<gene>
    <name evidence="9" type="ORF">EBH_0019490</name>
</gene>
<evidence type="ECO:0000256" key="2">
    <source>
        <dbReference type="ARBA" id="ARBA00022723"/>
    </source>
</evidence>
<dbReference type="VEuPathDB" id="ToxoDB:EBH_0019490"/>
<dbReference type="Pfam" id="PF00004">
    <property type="entry name" value="AAA"/>
    <property type="match status" value="1"/>
</dbReference>
<dbReference type="SMART" id="SM00382">
    <property type="entry name" value="AAA"/>
    <property type="match status" value="1"/>
</dbReference>
<keyword evidence="5" id="KW-0547">Nucleotide-binding</keyword>
<dbReference type="GO" id="GO:0016887">
    <property type="term" value="F:ATP hydrolysis activity"/>
    <property type="evidence" value="ECO:0007669"/>
    <property type="project" value="InterPro"/>
</dbReference>
<keyword evidence="7" id="KW-0472">Membrane</keyword>
<feature type="region of interest" description="Disordered" evidence="6">
    <location>
        <begin position="1"/>
        <end position="47"/>
    </location>
</feature>
<dbReference type="Proteomes" id="UP000030750">
    <property type="component" value="Unassembled WGS sequence"/>
</dbReference>
<name>U6LI32_9EIME</name>
<comment type="cofactor">
    <cofactor evidence="1">
        <name>Zn(2+)</name>
        <dbReference type="ChEBI" id="CHEBI:29105"/>
    </cofactor>
</comment>
<dbReference type="SUPFAM" id="SSF52540">
    <property type="entry name" value="P-loop containing nucleoside triphosphate hydrolases"/>
    <property type="match status" value="1"/>
</dbReference>
<feature type="domain" description="AAA+ ATPase" evidence="8">
    <location>
        <begin position="344"/>
        <end position="489"/>
    </location>
</feature>
<dbReference type="PANTHER" id="PTHR23076">
    <property type="entry name" value="METALLOPROTEASE M41 FTSH"/>
    <property type="match status" value="1"/>
</dbReference>
<evidence type="ECO:0000256" key="1">
    <source>
        <dbReference type="ARBA" id="ARBA00001947"/>
    </source>
</evidence>
<protein>
    <recommendedName>
        <fullName evidence="8">AAA+ ATPase domain-containing protein</fullName>
    </recommendedName>
</protein>
<dbReference type="EMBL" id="HG711034">
    <property type="protein sequence ID" value="CDJ48209.1"/>
    <property type="molecule type" value="Genomic_DNA"/>
</dbReference>
<evidence type="ECO:0000256" key="5">
    <source>
        <dbReference type="RuleBase" id="RU003651"/>
    </source>
</evidence>
<evidence type="ECO:0000313" key="9">
    <source>
        <dbReference type="EMBL" id="CDJ48209.1"/>
    </source>
</evidence>
<keyword evidence="4" id="KW-0482">Metalloprotease</keyword>
<dbReference type="GO" id="GO:0005524">
    <property type="term" value="F:ATP binding"/>
    <property type="evidence" value="ECO:0007669"/>
    <property type="project" value="UniProtKB-KW"/>
</dbReference>
<dbReference type="GO" id="GO:0008237">
    <property type="term" value="F:metallopeptidase activity"/>
    <property type="evidence" value="ECO:0007669"/>
    <property type="project" value="UniProtKB-KW"/>
</dbReference>
<dbReference type="PANTHER" id="PTHR23076:SF97">
    <property type="entry name" value="ATP-DEPENDENT ZINC METALLOPROTEASE YME1L1"/>
    <property type="match status" value="1"/>
</dbReference>
<feature type="transmembrane region" description="Helical" evidence="7">
    <location>
        <begin position="119"/>
        <end position="139"/>
    </location>
</feature>
<dbReference type="Gene3D" id="1.10.8.60">
    <property type="match status" value="1"/>
</dbReference>
<keyword evidence="4" id="KW-0378">Hydrolase</keyword>
<comment type="similarity">
    <text evidence="5">Belongs to the AAA ATPase family.</text>
</comment>
<keyword evidence="3" id="KW-0862">Zinc</keyword>
<dbReference type="GO" id="GO:0004176">
    <property type="term" value="F:ATP-dependent peptidase activity"/>
    <property type="evidence" value="ECO:0007669"/>
    <property type="project" value="TreeGrafter"/>
</dbReference>
<feature type="compositionally biased region" description="Basic and acidic residues" evidence="6">
    <location>
        <begin position="21"/>
        <end position="34"/>
    </location>
</feature>
<evidence type="ECO:0000313" key="10">
    <source>
        <dbReference type="Proteomes" id="UP000030750"/>
    </source>
</evidence>
<dbReference type="Gene3D" id="3.40.50.300">
    <property type="entry name" value="P-loop containing nucleotide triphosphate hydrolases"/>
    <property type="match status" value="1"/>
</dbReference>
<keyword evidence="5" id="KW-0067">ATP-binding</keyword>
<keyword evidence="7" id="KW-1133">Transmembrane helix</keyword>
<keyword evidence="4" id="KW-0645">Protease</keyword>
<dbReference type="InterPro" id="IPR041569">
    <property type="entry name" value="AAA_lid_3"/>
</dbReference>
<dbReference type="InterPro" id="IPR027417">
    <property type="entry name" value="P-loop_NTPase"/>
</dbReference>
<sequence length="584" mass="63411">MRGPARPGQLRAPLSPRPAHTSKERSYSVFEIDRSTSSSNSSSSSCCGFDGTGAGWKGPEDELSGDLPPGFACNFLTRLIRVKALWVRWFDNLVSSVCCLPRSLHAFSSGRCANQLRSVPLKVGIAAFLFVLLAVRLWLLRERHRKVSGAALGAGVGHDRAAPRSARDRARGGSLLSRLAYFWRHWGWERAAAAAEEPFSRVLELVGGSAVKEVHFGPGARVLLELKDKRRVVSSLVPGSETAFFHAVSTRVPRFKAVQRGLLPAAASFAAPLLLMVVWFRLLRGLLLPLQQQTRDTGTEREAAGAPPKTRFHDIVSRQKEELQEIVMLLNGQQELYNEMGARLPRGVLLVGPAGTGKTLLARAVAGETHASFLSAAASEFTDVFVGQGARRVRELFRDARQRAPCVVFIDELDALGSRSGSPSLPEGAQAANQEYVQTINQLLAEIDGVMGAAAGVVVIAATNRIEAIDPALLRSGRFDRLVHLKLPDEGERLEILQLHAALKKVKLSNEAQGHLKHLAAASEGLSGADLENLLNESVFKAVRRGKTQVDEDALNDALLTLLQRTQPTGPSNARIVFNSIFKP</sequence>
<evidence type="ECO:0000256" key="3">
    <source>
        <dbReference type="ARBA" id="ARBA00022833"/>
    </source>
</evidence>
<dbReference type="FunFam" id="3.40.50.300:FF:002568">
    <property type="entry name" value="Cell division protein (FtsH)"/>
    <property type="match status" value="1"/>
</dbReference>
<evidence type="ECO:0000256" key="6">
    <source>
        <dbReference type="SAM" id="MobiDB-lite"/>
    </source>
</evidence>
<organism evidence="9 10">
    <name type="scientific">Eimeria brunetti</name>
    <dbReference type="NCBI Taxonomy" id="51314"/>
    <lineage>
        <taxon>Eukaryota</taxon>
        <taxon>Sar</taxon>
        <taxon>Alveolata</taxon>
        <taxon>Apicomplexa</taxon>
        <taxon>Conoidasida</taxon>
        <taxon>Coccidia</taxon>
        <taxon>Eucoccidiorida</taxon>
        <taxon>Eimeriorina</taxon>
        <taxon>Eimeriidae</taxon>
        <taxon>Eimeria</taxon>
    </lineage>
</organism>
<dbReference type="GO" id="GO:0006508">
    <property type="term" value="P:proteolysis"/>
    <property type="evidence" value="ECO:0007669"/>
    <property type="project" value="TreeGrafter"/>
</dbReference>
<dbReference type="InterPro" id="IPR003959">
    <property type="entry name" value="ATPase_AAA_core"/>
</dbReference>
<feature type="compositionally biased region" description="Low complexity" evidence="6">
    <location>
        <begin position="35"/>
        <end position="45"/>
    </location>
</feature>
<keyword evidence="10" id="KW-1185">Reference proteome</keyword>
<feature type="transmembrane region" description="Helical" evidence="7">
    <location>
        <begin position="261"/>
        <end position="282"/>
    </location>
</feature>
<reference evidence="9" key="2">
    <citation type="submission" date="2013-10" db="EMBL/GenBank/DDBJ databases">
        <authorList>
            <person name="Aslett M."/>
        </authorList>
    </citation>
    <scope>NUCLEOTIDE SEQUENCE [LARGE SCALE GENOMIC DNA]</scope>
    <source>
        <strain evidence="9">Houghton</strain>
    </source>
</reference>
<evidence type="ECO:0000259" key="8">
    <source>
        <dbReference type="SMART" id="SM00382"/>
    </source>
</evidence>
<dbReference type="InterPro" id="IPR003593">
    <property type="entry name" value="AAA+_ATPase"/>
</dbReference>
<accession>U6LI32</accession>
<dbReference type="PROSITE" id="PS00674">
    <property type="entry name" value="AAA"/>
    <property type="match status" value="1"/>
</dbReference>